<dbReference type="PANTHER" id="PTHR45648:SF22">
    <property type="entry name" value="GDSL LIPASE_ACYLHYDROLASE FAMILY PROTEIN (AFU_ORTHOLOGUE AFUA_4G14700)"/>
    <property type="match status" value="1"/>
</dbReference>
<dbReference type="InterPro" id="IPR036514">
    <property type="entry name" value="SGNH_hydro_sf"/>
</dbReference>
<dbReference type="PANTHER" id="PTHR45648">
    <property type="entry name" value="GDSL LIPASE/ACYLHYDROLASE FAMILY PROTEIN (AFU_ORTHOLOGUE AFUA_4G14700)"/>
    <property type="match status" value="1"/>
</dbReference>
<evidence type="ECO:0000256" key="1">
    <source>
        <dbReference type="ARBA" id="ARBA00022801"/>
    </source>
</evidence>
<gene>
    <name evidence="2" type="ORF">H1P_4530004</name>
</gene>
<dbReference type="Gene3D" id="3.40.50.1110">
    <property type="entry name" value="SGNH hydrolase"/>
    <property type="match status" value="1"/>
</dbReference>
<dbReference type="RefSeq" id="WP_144875272.1">
    <property type="nucleotide sequence ID" value="NZ_LR214188.1"/>
</dbReference>
<dbReference type="Proteomes" id="UP000320055">
    <property type="component" value="Unassembled WGS sequence"/>
</dbReference>
<dbReference type="CDD" id="cd01846">
    <property type="entry name" value="fatty_acyltransferase_like"/>
    <property type="match status" value="1"/>
</dbReference>
<reference evidence="2 3" key="1">
    <citation type="submission" date="2019-01" db="EMBL/GenBank/DDBJ databases">
        <authorList>
            <person name="Brito A."/>
        </authorList>
    </citation>
    <scope>NUCLEOTIDE SEQUENCE [LARGE SCALE GENOMIC DNA]</scope>
    <source>
        <strain evidence="2">1</strain>
    </source>
</reference>
<dbReference type="GO" id="GO:0006629">
    <property type="term" value="P:lipid metabolic process"/>
    <property type="evidence" value="ECO:0007669"/>
    <property type="project" value="InterPro"/>
</dbReference>
<sequence length="309" mass="34695">MSANFDRAYFFGDSLSDTGNALRLSFGQVPFAPYAPGRFSNGDVWVDSLAEELDLDVDPVTRNIFSNDDLNFAVGGATSGRSNYSGSLPGLKQQIDTFELLARFQSPQELNDDLFFLWVGSNDYFSFIEDDESTPDVIETDFPETRRERKDAVIEVVDINIGGAIQEMIDAGGKDIVVFNLPDLDRTPLAQDLTSQDRRDLRKLTNIHNRRLSRLARNTETANPDVNIIEVDVNELFDDIRDDPNRFGFTNITDNYTGIDLYAEIENPPSQGNPNEFLFWDSVHPTTTAQSLVTDLVMDELNDEGLILD</sequence>
<evidence type="ECO:0000313" key="3">
    <source>
        <dbReference type="Proteomes" id="UP000320055"/>
    </source>
</evidence>
<dbReference type="SUPFAM" id="SSF52266">
    <property type="entry name" value="SGNH hydrolase"/>
    <property type="match status" value="1"/>
</dbReference>
<dbReference type="InterPro" id="IPR051058">
    <property type="entry name" value="GDSL_Est/Lipase"/>
</dbReference>
<dbReference type="OrthoDB" id="5292073at2"/>
<protein>
    <submittedName>
        <fullName evidence="2">Phospholipase/lecithinase/hemolysin</fullName>
    </submittedName>
</protein>
<proteinExistence type="predicted"/>
<dbReference type="InterPro" id="IPR001087">
    <property type="entry name" value="GDSL"/>
</dbReference>
<dbReference type="Pfam" id="PF00657">
    <property type="entry name" value="Lipase_GDSL"/>
    <property type="match status" value="1"/>
</dbReference>
<dbReference type="PROSITE" id="PS01098">
    <property type="entry name" value="LIPASE_GDSL_SER"/>
    <property type="match status" value="1"/>
</dbReference>
<dbReference type="GO" id="GO:0016298">
    <property type="term" value="F:lipase activity"/>
    <property type="evidence" value="ECO:0007669"/>
    <property type="project" value="InterPro"/>
</dbReference>
<dbReference type="EMBL" id="CAACVJ010000394">
    <property type="protein sequence ID" value="VEP16478.1"/>
    <property type="molecule type" value="Genomic_DNA"/>
</dbReference>
<evidence type="ECO:0000313" key="2">
    <source>
        <dbReference type="EMBL" id="VEP16478.1"/>
    </source>
</evidence>
<dbReference type="InterPro" id="IPR008265">
    <property type="entry name" value="Lipase_GDSL_AS"/>
</dbReference>
<name>A0A563VYE2_9CYAN</name>
<keyword evidence="3" id="KW-1185">Reference proteome</keyword>
<accession>A0A563VYE2</accession>
<dbReference type="AlphaFoldDB" id="A0A563VYE2"/>
<keyword evidence="1" id="KW-0378">Hydrolase</keyword>
<organism evidence="2 3">
    <name type="scientific">Hyella patelloides LEGE 07179</name>
    <dbReference type="NCBI Taxonomy" id="945734"/>
    <lineage>
        <taxon>Bacteria</taxon>
        <taxon>Bacillati</taxon>
        <taxon>Cyanobacteriota</taxon>
        <taxon>Cyanophyceae</taxon>
        <taxon>Pleurocapsales</taxon>
        <taxon>Hyellaceae</taxon>
        <taxon>Hyella</taxon>
    </lineage>
</organism>